<accession>A0ABQ6PJZ7</accession>
<dbReference type="Proteomes" id="UP001338309">
    <property type="component" value="Unassembled WGS sequence"/>
</dbReference>
<evidence type="ECO:0000313" key="3">
    <source>
        <dbReference type="Proteomes" id="UP001338309"/>
    </source>
</evidence>
<protein>
    <submittedName>
        <fullName evidence="2">Uncharacterized protein</fullName>
    </submittedName>
</protein>
<keyword evidence="3" id="KW-1185">Reference proteome</keyword>
<sequence length="339" mass="37662">MKKITSTLLMVLFAGSTLLAQDLFYGFGSKGYYNKISQETDIVTIPQLSVSFDKFVETKVVVSEGKLSKLQNTFEAASKGGSYGGEAKSSAQTITILNSDMQLSDFQELANEFQLILEEEISKAGIKVLPLQEFVNTAGFQKMSEKYSDKTENKGKKNSEEDTKSKVRMFPENGVFMFDEKSVARGGVPFIGMVRNIQKETGAIMLLQNIDINFATVELDASVEASSKRKVTTAETKVIPKMNISRNTFDFVGKNGPNNASAELTVEYLADKEFDAKIYQDPEKGRSLFGQLFGIGVPTIEFDPFIVEMNKETYKSAARDLFRKYAQDFAKTYASVGKK</sequence>
<gene>
    <name evidence="2" type="ORF">Aconfl_01300</name>
</gene>
<evidence type="ECO:0000313" key="2">
    <source>
        <dbReference type="EMBL" id="GMQ27488.1"/>
    </source>
</evidence>
<organism evidence="2 3">
    <name type="scientific">Algoriphagus confluentis</name>
    <dbReference type="NCBI Taxonomy" id="1697556"/>
    <lineage>
        <taxon>Bacteria</taxon>
        <taxon>Pseudomonadati</taxon>
        <taxon>Bacteroidota</taxon>
        <taxon>Cytophagia</taxon>
        <taxon>Cytophagales</taxon>
        <taxon>Cyclobacteriaceae</taxon>
        <taxon>Algoriphagus</taxon>
    </lineage>
</organism>
<dbReference type="RefSeq" id="WP_338222305.1">
    <property type="nucleotide sequence ID" value="NZ_BTPD01000001.1"/>
</dbReference>
<name>A0ABQ6PJZ7_9BACT</name>
<dbReference type="EMBL" id="BTPD01000001">
    <property type="protein sequence ID" value="GMQ27488.1"/>
    <property type="molecule type" value="Genomic_DNA"/>
</dbReference>
<feature type="region of interest" description="Disordered" evidence="1">
    <location>
        <begin position="145"/>
        <end position="164"/>
    </location>
</feature>
<proteinExistence type="predicted"/>
<comment type="caution">
    <text evidence="2">The sequence shown here is derived from an EMBL/GenBank/DDBJ whole genome shotgun (WGS) entry which is preliminary data.</text>
</comment>
<evidence type="ECO:0000256" key="1">
    <source>
        <dbReference type="SAM" id="MobiDB-lite"/>
    </source>
</evidence>
<reference evidence="2 3" key="1">
    <citation type="submission" date="2023-08" db="EMBL/GenBank/DDBJ databases">
        <title>Draft genome sequence of Algoriphagus confluentis.</title>
        <authorList>
            <person name="Takatani N."/>
            <person name="Hosokawa M."/>
            <person name="Sawabe T."/>
        </authorList>
    </citation>
    <scope>NUCLEOTIDE SEQUENCE [LARGE SCALE GENOMIC DNA]</scope>
    <source>
        <strain evidence="2 3">NBRC 111222</strain>
    </source>
</reference>